<feature type="transmembrane region" description="Helical" evidence="1">
    <location>
        <begin position="234"/>
        <end position="255"/>
    </location>
</feature>
<evidence type="ECO:0000313" key="4">
    <source>
        <dbReference type="Proteomes" id="UP000294835"/>
    </source>
</evidence>
<name>A0A4R2PUJ5_9RHOB</name>
<dbReference type="RefSeq" id="WP_132464417.1">
    <property type="nucleotide sequence ID" value="NZ_SLXP01000011.1"/>
</dbReference>
<keyword evidence="1" id="KW-1133">Transmembrane helix</keyword>
<comment type="caution">
    <text evidence="3">The sequence shown here is derived from an EMBL/GenBank/DDBJ whole genome shotgun (WGS) entry which is preliminary data.</text>
</comment>
<evidence type="ECO:0000256" key="1">
    <source>
        <dbReference type="SAM" id="Phobius"/>
    </source>
</evidence>
<keyword evidence="1" id="KW-0812">Transmembrane</keyword>
<keyword evidence="1" id="KW-0472">Membrane</keyword>
<feature type="transmembrane region" description="Helical" evidence="1">
    <location>
        <begin position="301"/>
        <end position="321"/>
    </location>
</feature>
<accession>A0A4R2PUJ5</accession>
<sequence length="386" mass="43820">MPAAAAHDRYLATRHFGSLDGLRFLCITAVLWHHTPFREEIVQLSILFRRGHVGVDFFFVLSGFLITTLLLREEAAKGRFSLRGFYWRRILRIVPLYFFVISLAAFYAIGIKGYTEQIEILPYYYLFLSNFLSAEHIGFLAPTWSLSVEEQYYLIWPTLLLFLPRRWITPVLLALIAVNVLSAAGFFGLLGIGPIETGHLRFAIEGATYAPILMGSLVAILLQDRVWFARMNRVTGFAGAPWLWFLALLLALAAFPGVLEGWPNLVVHSLMALMLVSLVVREDNAMAPILKFRPIERIGQISYGIYLYHLFAAALVTKLAIMVGWTHWAPVLLGYYAMTIVIAEISFRTLEAWFLGLRHKRIGLVDASLGRIRTSIPDKFSGRDHR</sequence>
<dbReference type="InterPro" id="IPR002656">
    <property type="entry name" value="Acyl_transf_3_dom"/>
</dbReference>
<dbReference type="GO" id="GO:0016747">
    <property type="term" value="F:acyltransferase activity, transferring groups other than amino-acyl groups"/>
    <property type="evidence" value="ECO:0007669"/>
    <property type="project" value="InterPro"/>
</dbReference>
<dbReference type="PANTHER" id="PTHR23028">
    <property type="entry name" value="ACETYLTRANSFERASE"/>
    <property type="match status" value="1"/>
</dbReference>
<dbReference type="OrthoDB" id="9796461at2"/>
<protein>
    <submittedName>
        <fullName evidence="3">Peptidoglycan/LPS O-acetylase OafA/YrhL</fullName>
    </submittedName>
</protein>
<gene>
    <name evidence="3" type="ORF">EV662_11147</name>
</gene>
<organism evidence="3 4">
    <name type="scientific">Rhodovulum marinum</name>
    <dbReference type="NCBI Taxonomy" id="320662"/>
    <lineage>
        <taxon>Bacteria</taxon>
        <taxon>Pseudomonadati</taxon>
        <taxon>Pseudomonadota</taxon>
        <taxon>Alphaproteobacteria</taxon>
        <taxon>Rhodobacterales</taxon>
        <taxon>Paracoccaceae</taxon>
        <taxon>Rhodovulum</taxon>
    </lineage>
</organism>
<dbReference type="PANTHER" id="PTHR23028:SF53">
    <property type="entry name" value="ACYL_TRANSF_3 DOMAIN-CONTAINING PROTEIN"/>
    <property type="match status" value="1"/>
</dbReference>
<feature type="transmembrane region" description="Helical" evidence="1">
    <location>
        <begin position="333"/>
        <end position="355"/>
    </location>
</feature>
<dbReference type="Proteomes" id="UP000294835">
    <property type="component" value="Unassembled WGS sequence"/>
</dbReference>
<evidence type="ECO:0000259" key="2">
    <source>
        <dbReference type="Pfam" id="PF01757"/>
    </source>
</evidence>
<feature type="domain" description="Acyltransferase 3" evidence="2">
    <location>
        <begin position="17"/>
        <end position="343"/>
    </location>
</feature>
<feature type="transmembrane region" description="Helical" evidence="1">
    <location>
        <begin position="53"/>
        <end position="71"/>
    </location>
</feature>
<feature type="transmembrane region" description="Helical" evidence="1">
    <location>
        <begin position="202"/>
        <end position="222"/>
    </location>
</feature>
<reference evidence="3 4" key="1">
    <citation type="submission" date="2019-03" db="EMBL/GenBank/DDBJ databases">
        <title>Genomic Encyclopedia of Type Strains, Phase IV (KMG-IV): sequencing the most valuable type-strain genomes for metagenomic binning, comparative biology and taxonomic classification.</title>
        <authorList>
            <person name="Goeker M."/>
        </authorList>
    </citation>
    <scope>NUCLEOTIDE SEQUENCE [LARGE SCALE GENOMIC DNA]</scope>
    <source>
        <strain evidence="3 4">DSM 18063</strain>
    </source>
</reference>
<dbReference type="Pfam" id="PF01757">
    <property type="entry name" value="Acyl_transf_3"/>
    <property type="match status" value="1"/>
</dbReference>
<feature type="transmembrane region" description="Helical" evidence="1">
    <location>
        <begin position="123"/>
        <end position="146"/>
    </location>
</feature>
<feature type="transmembrane region" description="Helical" evidence="1">
    <location>
        <begin position="167"/>
        <end position="190"/>
    </location>
</feature>
<keyword evidence="4" id="KW-1185">Reference proteome</keyword>
<evidence type="ECO:0000313" key="3">
    <source>
        <dbReference type="EMBL" id="TCP39567.1"/>
    </source>
</evidence>
<feature type="transmembrane region" description="Helical" evidence="1">
    <location>
        <begin position="261"/>
        <end position="280"/>
    </location>
</feature>
<feature type="transmembrane region" description="Helical" evidence="1">
    <location>
        <begin position="91"/>
        <end position="111"/>
    </location>
</feature>
<dbReference type="EMBL" id="SLXP01000011">
    <property type="protein sequence ID" value="TCP39567.1"/>
    <property type="molecule type" value="Genomic_DNA"/>
</dbReference>
<proteinExistence type="predicted"/>
<dbReference type="InterPro" id="IPR050879">
    <property type="entry name" value="Acyltransferase_3"/>
</dbReference>
<dbReference type="GO" id="GO:0009103">
    <property type="term" value="P:lipopolysaccharide biosynthetic process"/>
    <property type="evidence" value="ECO:0007669"/>
    <property type="project" value="TreeGrafter"/>
</dbReference>
<dbReference type="GO" id="GO:0016020">
    <property type="term" value="C:membrane"/>
    <property type="evidence" value="ECO:0007669"/>
    <property type="project" value="TreeGrafter"/>
</dbReference>
<dbReference type="AlphaFoldDB" id="A0A4R2PUJ5"/>